<evidence type="ECO:0000313" key="2">
    <source>
        <dbReference type="EMBL" id="KRR21914.1"/>
    </source>
</evidence>
<protein>
    <submittedName>
        <fullName evidence="2">Uncharacterized protein</fullName>
    </submittedName>
</protein>
<dbReference type="RefSeq" id="WP_057845807.1">
    <property type="nucleotide sequence ID" value="NZ_LLYA01000170.1"/>
</dbReference>
<sequence length="1123" mass="116064">MPVLTIGDKQVTVGDEFLKLSPDQQNATVDEIAASIGAKPAAAPAAPAPAAAPVTVNSVVRSTATGIPIVGGLLNKLDAATNAALAPALNRFFAPDDQLSGETFSERYTQSLRDQEGADKKFSAEHPIVDTAAQLAGGVASMAPVMAAAPKAFGLTGNVWEMAKRGAISGAALSGADAAVRGHDVPLAAGIGGVIGGAAGPVGKGVGKAVSAIADRVRPAPAVPQNVAKVGDVEIPLSQSQVTQNPALSAEEQILLRGGRGEAAQAEAQGFKDLQDARVGEARDNFAASLDPTGATARTAPQDAAERIAAELIAAEQSRAASAAGVHAGPMSPEQHGADLARSLGGGQIRAAAPADAAEILSDRFAAARNAARADYRGKYREVSEAPGEFAPGSAAGFRGDVDAGLRAGENPVSLDPTNTPRSLRGLEIIDENLNAVGPGVRAPAPAAPGAPPADPLHAQTVADIRAKFGEDVAAAYDRQKAAAAAPVAGAPKAQSLLEFIASKGGLGPDAELEAIGGLGHTVNVEGVGRRKLVRQGGWPLDYAREAAEEAGYLRGNHNGTSTVNDLLDAMDAEIRGLKRFPEGFEGHVGKREAAARSEREQHEFEAFTRGLEDDLNAAGYGELGGDVRQRAVKLMADERIPADDAVERAFRQLEQEDAAGALRADFPGDRPAPAAAASKAAATSEAPGSGFTMRDVEQVRKQLSTLYGDARRAMMGGGSGADLHALEQIMDQFDARVAQMIKQGKFAGDGPAVLQMQEAARASFADYKQKFAKRGAGDTIGAAVEKILGKFSDTRAAPDEIVKLAYGSGSAPGSQMPVQIAQRIERIFGRNSDEFATYKQGLFAQLTQGEPEQAAARIVEFLEGTKGRMLAHTVFEPGERASLARYAERIRSVSAPQPVEPGAAAAAIRRYSGADGGPPASGNQIVNDLFGATGKGNGRFAVDLAVRLKQSLTPEGWTAVRQGMWEKLTNAGEGKIQFEAQALSQRLHEFLNESGSQLSKVLFSPKELQLMGQLASVYKQMIPVKGTTNPSGTAPMLAKIASGARNSLLPLLGFSGGGLPGAAVAFGVDRGLTAVGNANAARKATNLFYGPQAKRPVDPRFAKGLGLLSQGALPAANQGHSR</sequence>
<name>A0A0R3MQ11_9BRAD</name>
<evidence type="ECO:0000313" key="3">
    <source>
        <dbReference type="Proteomes" id="UP000052023"/>
    </source>
</evidence>
<dbReference type="EMBL" id="LLYA01000170">
    <property type="protein sequence ID" value="KRR21914.1"/>
    <property type="molecule type" value="Genomic_DNA"/>
</dbReference>
<feature type="region of interest" description="Disordered" evidence="1">
    <location>
        <begin position="663"/>
        <end position="695"/>
    </location>
</feature>
<dbReference type="Proteomes" id="UP000052023">
    <property type="component" value="Unassembled WGS sequence"/>
</dbReference>
<comment type="caution">
    <text evidence="2">The sequence shown here is derived from an EMBL/GenBank/DDBJ whole genome shotgun (WGS) entry which is preliminary data.</text>
</comment>
<dbReference type="OrthoDB" id="8171331at2"/>
<evidence type="ECO:0000256" key="1">
    <source>
        <dbReference type="SAM" id="MobiDB-lite"/>
    </source>
</evidence>
<feature type="compositionally biased region" description="Low complexity" evidence="1">
    <location>
        <begin position="672"/>
        <end position="688"/>
    </location>
</feature>
<keyword evidence="3" id="KW-1185">Reference proteome</keyword>
<accession>A0A0R3MQ11</accession>
<organism evidence="2 3">
    <name type="scientific">Bradyrhizobium retamae</name>
    <dbReference type="NCBI Taxonomy" id="1300035"/>
    <lineage>
        <taxon>Bacteria</taxon>
        <taxon>Pseudomonadati</taxon>
        <taxon>Pseudomonadota</taxon>
        <taxon>Alphaproteobacteria</taxon>
        <taxon>Hyphomicrobiales</taxon>
        <taxon>Nitrobacteraceae</taxon>
        <taxon>Bradyrhizobium</taxon>
    </lineage>
</organism>
<proteinExistence type="predicted"/>
<gene>
    <name evidence="2" type="ORF">CQ13_07715</name>
</gene>
<dbReference type="AlphaFoldDB" id="A0A0R3MQ11"/>
<reference evidence="2 3" key="1">
    <citation type="submission" date="2014-03" db="EMBL/GenBank/DDBJ databases">
        <title>Bradyrhizobium valentinum sp. nov., isolated from effective nodules of Lupinus mariae-josephae, a lupine endemic of basic-lime soils in Eastern Spain.</title>
        <authorList>
            <person name="Duran D."/>
            <person name="Rey L."/>
            <person name="Navarro A."/>
            <person name="Busquets A."/>
            <person name="Imperial J."/>
            <person name="Ruiz-Argueso T."/>
        </authorList>
    </citation>
    <scope>NUCLEOTIDE SEQUENCE [LARGE SCALE GENOMIC DNA]</scope>
    <source>
        <strain evidence="2 3">Ro19</strain>
    </source>
</reference>